<feature type="compositionally biased region" description="Pro residues" evidence="1">
    <location>
        <begin position="110"/>
        <end position="121"/>
    </location>
</feature>
<evidence type="ECO:0000313" key="2">
    <source>
        <dbReference type="EMBL" id="KAK4302074.1"/>
    </source>
</evidence>
<dbReference type="EMBL" id="JAWZYT010002785">
    <property type="protein sequence ID" value="KAK4302074.1"/>
    <property type="molecule type" value="Genomic_DNA"/>
</dbReference>
<comment type="caution">
    <text evidence="2">The sequence shown here is derived from an EMBL/GenBank/DDBJ whole genome shotgun (WGS) entry which is preliminary data.</text>
</comment>
<feature type="compositionally biased region" description="Basic and acidic residues" evidence="1">
    <location>
        <begin position="1"/>
        <end position="36"/>
    </location>
</feature>
<gene>
    <name evidence="2" type="ORF">Pmani_025818</name>
</gene>
<dbReference type="AlphaFoldDB" id="A0AAE1U0S7"/>
<accession>A0AAE1U0S7</accession>
<reference evidence="2" key="1">
    <citation type="submission" date="2023-11" db="EMBL/GenBank/DDBJ databases">
        <title>Genome assemblies of two species of porcelain crab, Petrolisthes cinctipes and Petrolisthes manimaculis (Anomura: Porcellanidae).</title>
        <authorList>
            <person name="Angst P."/>
        </authorList>
    </citation>
    <scope>NUCLEOTIDE SEQUENCE</scope>
    <source>
        <strain evidence="2">PB745_02</strain>
        <tissue evidence="2">Gill</tissue>
    </source>
</reference>
<feature type="region of interest" description="Disordered" evidence="1">
    <location>
        <begin position="1"/>
        <end position="121"/>
    </location>
</feature>
<evidence type="ECO:0000256" key="1">
    <source>
        <dbReference type="SAM" id="MobiDB-lite"/>
    </source>
</evidence>
<name>A0AAE1U0S7_9EUCA</name>
<sequence>MEKRRGGENEKGKWQVEGKKGEEEKRERENGKRADHGGATGVPLSATTTGENEGKTDTGTEVEKKVEVKVEENEVEDSQMRAEPQPALKPFQPPQTLHTPIHTLSIPTPFQSPPAIIPFQPPPHLTSSPYIPYSLPPAPIAPTAYLQPLAVPTPPAGVAFTKGKCEVSIMKDLTPS</sequence>
<dbReference type="Proteomes" id="UP001292094">
    <property type="component" value="Unassembled WGS sequence"/>
</dbReference>
<proteinExistence type="predicted"/>
<protein>
    <submittedName>
        <fullName evidence="2">Uncharacterized protein</fullName>
    </submittedName>
</protein>
<feature type="compositionally biased region" description="Basic and acidic residues" evidence="1">
    <location>
        <begin position="52"/>
        <end position="72"/>
    </location>
</feature>
<evidence type="ECO:0000313" key="3">
    <source>
        <dbReference type="Proteomes" id="UP001292094"/>
    </source>
</evidence>
<keyword evidence="3" id="KW-1185">Reference proteome</keyword>
<organism evidence="2 3">
    <name type="scientific">Petrolisthes manimaculis</name>
    <dbReference type="NCBI Taxonomy" id="1843537"/>
    <lineage>
        <taxon>Eukaryota</taxon>
        <taxon>Metazoa</taxon>
        <taxon>Ecdysozoa</taxon>
        <taxon>Arthropoda</taxon>
        <taxon>Crustacea</taxon>
        <taxon>Multicrustacea</taxon>
        <taxon>Malacostraca</taxon>
        <taxon>Eumalacostraca</taxon>
        <taxon>Eucarida</taxon>
        <taxon>Decapoda</taxon>
        <taxon>Pleocyemata</taxon>
        <taxon>Anomura</taxon>
        <taxon>Galatheoidea</taxon>
        <taxon>Porcellanidae</taxon>
        <taxon>Petrolisthes</taxon>
    </lineage>
</organism>